<sequence length="335" mass="36681">MNPTIHDVARQANVSISTVSRVVNQPLAVRKEKRDRVLQAIEQLGYEPNPFASGLRDRATKTIAAMIPDITNPFYAELFRGIEDIAREQKNNVIICNTDQDEARFLEYMSYFKKKKIDGLIFVSAAVTDAHHATFAELQVPVVLAATDGERFGLPYVKVNDYAAASDAASFLIKNGHRSIGVISGPADDPIAGIPRLAGFRDALAAYGLPHGANAVAYGTYDFDSGYEAMRKLYGTMPELTAVFAASDAMALGAMAFLQRRGMEVPRQISIIGFDNISLSRMVTPALTTVAQPVYEIGKQAAAMLFRRIGNPQDEAQSLVLGHEIVVRDTVWNRN</sequence>
<dbReference type="SMART" id="SM00354">
    <property type="entry name" value="HTH_LACI"/>
    <property type="match status" value="1"/>
</dbReference>
<dbReference type="InterPro" id="IPR046335">
    <property type="entry name" value="LacI/GalR-like_sensor"/>
</dbReference>
<keyword evidence="6" id="KW-1185">Reference proteome</keyword>
<dbReference type="Gene3D" id="3.40.50.2300">
    <property type="match status" value="2"/>
</dbReference>
<dbReference type="InterPro" id="IPR000843">
    <property type="entry name" value="HTH_LacI"/>
</dbReference>
<protein>
    <submittedName>
        <fullName evidence="5">LacI family transcriptional regulator</fullName>
    </submittedName>
</protein>
<comment type="caution">
    <text evidence="5">The sequence shown here is derived from an EMBL/GenBank/DDBJ whole genome shotgun (WGS) entry which is preliminary data.</text>
</comment>
<dbReference type="SUPFAM" id="SSF53822">
    <property type="entry name" value="Periplasmic binding protein-like I"/>
    <property type="match status" value="1"/>
</dbReference>
<evidence type="ECO:0000313" key="6">
    <source>
        <dbReference type="Proteomes" id="UP000247476"/>
    </source>
</evidence>
<dbReference type="RefSeq" id="WP_110838322.1">
    <property type="nucleotide sequence ID" value="NZ_QJVJ01000001.1"/>
</dbReference>
<dbReference type="PRINTS" id="PR00036">
    <property type="entry name" value="HTHLACI"/>
</dbReference>
<dbReference type="OrthoDB" id="9784962at2"/>
<dbReference type="Proteomes" id="UP000247476">
    <property type="component" value="Unassembled WGS sequence"/>
</dbReference>
<dbReference type="GO" id="GO:0000976">
    <property type="term" value="F:transcription cis-regulatory region binding"/>
    <property type="evidence" value="ECO:0007669"/>
    <property type="project" value="TreeGrafter"/>
</dbReference>
<dbReference type="Pfam" id="PF13377">
    <property type="entry name" value="Peripla_BP_3"/>
    <property type="match status" value="1"/>
</dbReference>
<evidence type="ECO:0000259" key="4">
    <source>
        <dbReference type="PROSITE" id="PS50932"/>
    </source>
</evidence>
<dbReference type="InterPro" id="IPR010982">
    <property type="entry name" value="Lambda_DNA-bd_dom_sf"/>
</dbReference>
<dbReference type="CDD" id="cd01392">
    <property type="entry name" value="HTH_LacI"/>
    <property type="match status" value="1"/>
</dbReference>
<dbReference type="InterPro" id="IPR028082">
    <property type="entry name" value="Peripla_BP_I"/>
</dbReference>
<dbReference type="Gene3D" id="1.10.260.40">
    <property type="entry name" value="lambda repressor-like DNA-binding domains"/>
    <property type="match status" value="1"/>
</dbReference>
<name>A0A2V5KG85_9BACL</name>
<gene>
    <name evidence="5" type="ORF">DLM86_02240</name>
</gene>
<dbReference type="SUPFAM" id="SSF47413">
    <property type="entry name" value="lambda repressor-like DNA-binding domains"/>
    <property type="match status" value="1"/>
</dbReference>
<dbReference type="AlphaFoldDB" id="A0A2V5KG85"/>
<dbReference type="PANTHER" id="PTHR30146:SF109">
    <property type="entry name" value="HTH-TYPE TRANSCRIPTIONAL REGULATOR GALS"/>
    <property type="match status" value="1"/>
</dbReference>
<proteinExistence type="predicted"/>
<dbReference type="CDD" id="cd19975">
    <property type="entry name" value="PBP1_CcpA-like"/>
    <property type="match status" value="1"/>
</dbReference>
<keyword evidence="2" id="KW-0238">DNA-binding</keyword>
<dbReference type="PROSITE" id="PS00356">
    <property type="entry name" value="HTH_LACI_1"/>
    <property type="match status" value="1"/>
</dbReference>
<reference evidence="5 6" key="1">
    <citation type="submission" date="2018-05" db="EMBL/GenBank/DDBJ databases">
        <title>Paenibacillus flagellatus sp. nov., isolated from selenium mineral soil.</title>
        <authorList>
            <person name="Dai X."/>
        </authorList>
    </citation>
    <scope>NUCLEOTIDE SEQUENCE [LARGE SCALE GENOMIC DNA]</scope>
    <source>
        <strain evidence="5 6">DXL2</strain>
    </source>
</reference>
<evidence type="ECO:0000256" key="1">
    <source>
        <dbReference type="ARBA" id="ARBA00023015"/>
    </source>
</evidence>
<evidence type="ECO:0000313" key="5">
    <source>
        <dbReference type="EMBL" id="PYI57283.1"/>
    </source>
</evidence>
<keyword evidence="1" id="KW-0805">Transcription regulation</keyword>
<organism evidence="5 6">
    <name type="scientific">Paenibacillus flagellatus</name>
    <dbReference type="NCBI Taxonomy" id="2211139"/>
    <lineage>
        <taxon>Bacteria</taxon>
        <taxon>Bacillati</taxon>
        <taxon>Bacillota</taxon>
        <taxon>Bacilli</taxon>
        <taxon>Bacillales</taxon>
        <taxon>Paenibacillaceae</taxon>
        <taxon>Paenibacillus</taxon>
    </lineage>
</organism>
<evidence type="ECO:0000256" key="2">
    <source>
        <dbReference type="ARBA" id="ARBA00023125"/>
    </source>
</evidence>
<dbReference type="PANTHER" id="PTHR30146">
    <property type="entry name" value="LACI-RELATED TRANSCRIPTIONAL REPRESSOR"/>
    <property type="match status" value="1"/>
</dbReference>
<evidence type="ECO:0000256" key="3">
    <source>
        <dbReference type="ARBA" id="ARBA00023163"/>
    </source>
</evidence>
<feature type="domain" description="HTH lacI-type" evidence="4">
    <location>
        <begin position="3"/>
        <end position="57"/>
    </location>
</feature>
<dbReference type="Pfam" id="PF00356">
    <property type="entry name" value="LacI"/>
    <property type="match status" value="1"/>
</dbReference>
<dbReference type="EMBL" id="QJVJ01000001">
    <property type="protein sequence ID" value="PYI57283.1"/>
    <property type="molecule type" value="Genomic_DNA"/>
</dbReference>
<accession>A0A2V5KG85</accession>
<dbReference type="GO" id="GO:0003700">
    <property type="term" value="F:DNA-binding transcription factor activity"/>
    <property type="evidence" value="ECO:0007669"/>
    <property type="project" value="TreeGrafter"/>
</dbReference>
<keyword evidence="3" id="KW-0804">Transcription</keyword>
<dbReference type="PROSITE" id="PS50932">
    <property type="entry name" value="HTH_LACI_2"/>
    <property type="match status" value="1"/>
</dbReference>